<dbReference type="AlphaFoldDB" id="A0A9X9S4P8"/>
<evidence type="ECO:0000313" key="13">
    <source>
        <dbReference type="EMBL" id="WAI01728.1"/>
    </source>
</evidence>
<keyword evidence="6 12" id="KW-0169">Cobalamin biosynthesis</keyword>
<keyword evidence="9 12" id="KW-0406">Ion transport</keyword>
<feature type="transmembrane region" description="Helical" evidence="12">
    <location>
        <begin position="12"/>
        <end position="29"/>
    </location>
</feature>
<keyword evidence="7 12" id="KW-0812">Transmembrane</keyword>
<keyword evidence="14" id="KW-1185">Reference proteome</keyword>
<dbReference type="HAMAP" id="MF_01462">
    <property type="entry name" value="CbiM"/>
    <property type="match status" value="1"/>
</dbReference>
<evidence type="ECO:0000256" key="2">
    <source>
        <dbReference type="ARBA" id="ARBA00004953"/>
    </source>
</evidence>
<keyword evidence="11 12" id="KW-0170">Cobalt</keyword>
<evidence type="ECO:0000256" key="10">
    <source>
        <dbReference type="ARBA" id="ARBA00023136"/>
    </source>
</evidence>
<dbReference type="EMBL" id="CP113361">
    <property type="protein sequence ID" value="WAI01728.1"/>
    <property type="molecule type" value="Genomic_DNA"/>
</dbReference>
<sequence length="232" mass="25270">MHIMEGFLPSPWWQIWWILALPCLIYGLYKLKKIMEENREVLPLLGVAGGFIFVLSALKLPSVTGSCSHPTGTALSAITFGPWISAVLGCIVLLFQSLFLAHGGLTTLGANMFSMAIVGPFIGYYVYKGLDKLNVNFFINVFIAAFLCDLVTYCVTALELALAFPATSGGLIPSFAAFLGVFAVTQIPLAIIEGLVFVVIFKYIVILKPELLVKLKVLTAEKMEKVKGGLEE</sequence>
<dbReference type="Gene3D" id="1.10.1760.20">
    <property type="match status" value="1"/>
</dbReference>
<dbReference type="FunFam" id="1.10.1760.20:FF:000001">
    <property type="entry name" value="Cobalt transport protein CbiM"/>
    <property type="match status" value="1"/>
</dbReference>
<dbReference type="PANTHER" id="PTHR43627:SF1">
    <property type="entry name" value="COBALT TRANSPORT PROTEIN CBIM"/>
    <property type="match status" value="1"/>
</dbReference>
<evidence type="ECO:0000256" key="11">
    <source>
        <dbReference type="ARBA" id="ARBA00023285"/>
    </source>
</evidence>
<dbReference type="NCBIfam" id="NF006184">
    <property type="entry name" value="PRK08319.1"/>
    <property type="match status" value="1"/>
</dbReference>
<dbReference type="GeneID" id="76833900"/>
<protein>
    <recommendedName>
        <fullName evidence="12">Putative cobalt transport protein CbiM</fullName>
    </recommendedName>
    <alternativeName>
        <fullName evidence="12">Energy-coupling factor transporter probable substrate-capture protein CbiM</fullName>
        <shortName evidence="12">ECF transporter S component CbiM</shortName>
    </alternativeName>
</protein>
<organism evidence="13 14">
    <name type="scientific">Methanogenium organophilum</name>
    <dbReference type="NCBI Taxonomy" id="2199"/>
    <lineage>
        <taxon>Archaea</taxon>
        <taxon>Methanobacteriati</taxon>
        <taxon>Methanobacteriota</taxon>
        <taxon>Stenosarchaea group</taxon>
        <taxon>Methanomicrobia</taxon>
        <taxon>Methanomicrobiales</taxon>
        <taxon>Methanomicrobiaceae</taxon>
        <taxon>Methanogenium</taxon>
    </lineage>
</organism>
<evidence type="ECO:0000256" key="3">
    <source>
        <dbReference type="ARBA" id="ARBA00022426"/>
    </source>
</evidence>
<feature type="transmembrane region" description="Helical" evidence="12">
    <location>
        <begin position="189"/>
        <end position="207"/>
    </location>
</feature>
<dbReference type="Pfam" id="PF01891">
    <property type="entry name" value="CbiM"/>
    <property type="match status" value="1"/>
</dbReference>
<proteinExistence type="inferred from homology"/>
<dbReference type="PANTHER" id="PTHR43627">
    <property type="match status" value="1"/>
</dbReference>
<keyword evidence="3 12" id="KW-0171">Cobalt transport</keyword>
<dbReference type="GO" id="GO:0015087">
    <property type="term" value="F:cobalt ion transmembrane transporter activity"/>
    <property type="evidence" value="ECO:0007669"/>
    <property type="project" value="UniProtKB-UniRule"/>
</dbReference>
<dbReference type="InterPro" id="IPR018024">
    <property type="entry name" value="CbiM"/>
</dbReference>
<feature type="transmembrane region" description="Helical" evidence="12">
    <location>
        <begin position="80"/>
        <end position="101"/>
    </location>
</feature>
<keyword evidence="8 12" id="KW-1133">Transmembrane helix</keyword>
<evidence type="ECO:0000256" key="5">
    <source>
        <dbReference type="ARBA" id="ARBA00022475"/>
    </source>
</evidence>
<comment type="similarity">
    <text evidence="12">Belongs to the CbiM family.</text>
</comment>
<comment type="subunit">
    <text evidence="12">Forms an energy-coupling factor (ECF) transporter complex composed of an ATP-binding protein (A component, CbiO), a transmembrane protein (T component, CbiQ) and 2 possible substrate-capture proteins (S components, CbiM and CbiN) of unknown stoichimetry.</text>
</comment>
<comment type="pathway">
    <text evidence="2 12">Cofactor biosynthesis; adenosylcobalamin biosynthesis.</text>
</comment>
<dbReference type="KEGG" id="mou:OU421_02320"/>
<feature type="transmembrane region" description="Helical" evidence="12">
    <location>
        <begin position="41"/>
        <end position="60"/>
    </location>
</feature>
<gene>
    <name evidence="12" type="primary">cbiM</name>
    <name evidence="13" type="ORF">OU421_02320</name>
</gene>
<reference evidence="13" key="1">
    <citation type="submission" date="2022-11" db="EMBL/GenBank/DDBJ databases">
        <title>Complete genome sequence of Methanogenium organophilum DSM 3596.</title>
        <authorList>
            <person name="Chen S.-C."/>
            <person name="Lai S.-J."/>
            <person name="You Y.-T."/>
        </authorList>
    </citation>
    <scope>NUCLEOTIDE SEQUENCE</scope>
    <source>
        <strain evidence="13">DSM 3596</strain>
    </source>
</reference>
<comment type="subcellular location">
    <subcellularLocation>
        <location evidence="1">Cell inner membrane</location>
        <topology evidence="1">Multi-pass membrane protein</topology>
    </subcellularLocation>
    <subcellularLocation>
        <location evidence="12">Cell membrane</location>
        <topology evidence="12">Multi-pass membrane protein</topology>
    </subcellularLocation>
</comment>
<evidence type="ECO:0000256" key="7">
    <source>
        <dbReference type="ARBA" id="ARBA00022692"/>
    </source>
</evidence>
<evidence type="ECO:0000256" key="12">
    <source>
        <dbReference type="HAMAP-Rule" id="MF_01462"/>
    </source>
</evidence>
<comment type="function">
    <text evidence="12">Part of the energy-coupling factor (ECF) transporter complex CbiMNOQ involved in cobalt import.</text>
</comment>
<accession>A0A9X9S4P8</accession>
<dbReference type="RefSeq" id="WP_268186992.1">
    <property type="nucleotide sequence ID" value="NZ_CP113361.1"/>
</dbReference>
<evidence type="ECO:0000256" key="9">
    <source>
        <dbReference type="ARBA" id="ARBA00023065"/>
    </source>
</evidence>
<feature type="transmembrane region" description="Helical" evidence="12">
    <location>
        <begin position="108"/>
        <end position="127"/>
    </location>
</feature>
<dbReference type="Proteomes" id="UP001163096">
    <property type="component" value="Chromosome"/>
</dbReference>
<name>A0A9X9S4P8_METOG</name>
<dbReference type="GO" id="GO:0043190">
    <property type="term" value="C:ATP-binding cassette (ABC) transporter complex"/>
    <property type="evidence" value="ECO:0007669"/>
    <property type="project" value="InterPro"/>
</dbReference>
<evidence type="ECO:0000256" key="4">
    <source>
        <dbReference type="ARBA" id="ARBA00022448"/>
    </source>
</evidence>
<dbReference type="InterPro" id="IPR002751">
    <property type="entry name" value="CbiM/NikMN"/>
</dbReference>
<keyword evidence="10 12" id="KW-0472">Membrane</keyword>
<keyword evidence="4 12" id="KW-0813">Transport</keyword>
<dbReference type="NCBIfam" id="TIGR00123">
    <property type="entry name" value="cbiM"/>
    <property type="match status" value="1"/>
</dbReference>
<evidence type="ECO:0000256" key="1">
    <source>
        <dbReference type="ARBA" id="ARBA00004429"/>
    </source>
</evidence>
<evidence type="ECO:0000256" key="8">
    <source>
        <dbReference type="ARBA" id="ARBA00022989"/>
    </source>
</evidence>
<dbReference type="GO" id="GO:0009236">
    <property type="term" value="P:cobalamin biosynthetic process"/>
    <property type="evidence" value="ECO:0007669"/>
    <property type="project" value="UniProtKB-UniRule"/>
</dbReference>
<feature type="transmembrane region" description="Helical" evidence="12">
    <location>
        <begin position="133"/>
        <end position="155"/>
    </location>
</feature>
<feature type="transmembrane region" description="Helical" evidence="12">
    <location>
        <begin position="162"/>
        <end position="183"/>
    </location>
</feature>
<keyword evidence="5 12" id="KW-1003">Cell membrane</keyword>
<evidence type="ECO:0000313" key="14">
    <source>
        <dbReference type="Proteomes" id="UP001163096"/>
    </source>
</evidence>
<evidence type="ECO:0000256" key="6">
    <source>
        <dbReference type="ARBA" id="ARBA00022573"/>
    </source>
</evidence>